<dbReference type="Pfam" id="PF00535">
    <property type="entry name" value="Glycos_transf_2"/>
    <property type="match status" value="1"/>
</dbReference>
<dbReference type="InterPro" id="IPR029044">
    <property type="entry name" value="Nucleotide-diphossugar_trans"/>
</dbReference>
<protein>
    <submittedName>
        <fullName evidence="2">Glycosyltransferase family 2 protein</fullName>
    </submittedName>
</protein>
<reference evidence="2" key="1">
    <citation type="submission" date="2020-02" db="EMBL/GenBank/DDBJ databases">
        <title>Delineation of the pyrene-degrading pathway in Roseobacter clade bacteria by genomic analysis.</title>
        <authorList>
            <person name="Zhou H."/>
            <person name="Wang H."/>
        </authorList>
    </citation>
    <scope>NUCLEOTIDE SEQUENCE</scope>
    <source>
        <strain evidence="2">PrR005</strain>
    </source>
</reference>
<evidence type="ECO:0000259" key="1">
    <source>
        <dbReference type="Pfam" id="PF00535"/>
    </source>
</evidence>
<dbReference type="SUPFAM" id="SSF53448">
    <property type="entry name" value="Nucleotide-diphospho-sugar transferases"/>
    <property type="match status" value="1"/>
</dbReference>
<comment type="caution">
    <text evidence="2">The sequence shown here is derived from an EMBL/GenBank/DDBJ whole genome shotgun (WGS) entry which is preliminary data.</text>
</comment>
<dbReference type="GO" id="GO:0016740">
    <property type="term" value="F:transferase activity"/>
    <property type="evidence" value="ECO:0007669"/>
    <property type="project" value="UniProtKB-KW"/>
</dbReference>
<dbReference type="Gene3D" id="3.90.550.10">
    <property type="entry name" value="Spore Coat Polysaccharide Biosynthesis Protein SpsA, Chain A"/>
    <property type="match status" value="1"/>
</dbReference>
<gene>
    <name evidence="2" type="ORF">G0P99_01040</name>
</gene>
<dbReference type="AlphaFoldDB" id="A0A6B2NLG5"/>
<dbReference type="InterPro" id="IPR001173">
    <property type="entry name" value="Glyco_trans_2-like"/>
</dbReference>
<organism evidence="2">
    <name type="scientific">Ruegeria sp. PrR005</name>
    <dbReference type="NCBI Taxonomy" id="2706882"/>
    <lineage>
        <taxon>Bacteria</taxon>
        <taxon>Pseudomonadati</taxon>
        <taxon>Pseudomonadota</taxon>
        <taxon>Alphaproteobacteria</taxon>
        <taxon>Rhodobacterales</taxon>
        <taxon>Roseobacteraceae</taxon>
        <taxon>Ruegeria</taxon>
    </lineage>
</organism>
<feature type="domain" description="Glycosyltransferase 2-like" evidence="1">
    <location>
        <begin position="14"/>
        <end position="128"/>
    </location>
</feature>
<keyword evidence="2" id="KW-0808">Transferase</keyword>
<proteinExistence type="predicted"/>
<dbReference type="EMBL" id="JAAGOX010000002">
    <property type="protein sequence ID" value="NDW43539.1"/>
    <property type="molecule type" value="Genomic_DNA"/>
</dbReference>
<name>A0A6B2NLG5_9RHOB</name>
<sequence length="305" mass="33324">MKEGRIVSSPTITVGVATANRPQVAAQLIQHLASLSDAPDRVVLSISDASDVDPSTFTAVPFQIEVIRSKKGSCAQRNAILKQEVGRDIVLFLDDDFLIVDGFLTALRQLFTEHSDLVLATGRVIADGARGPGLDFSEGLRILGSASIEIGNNATSDVRSAYGCNMALRMPVSGEPAEMFDETLPLYGWLEDLDFSRRVARRGRVVRADTLVGVHLGTKVGRTKGKMLGYSQIANPVYLCRKGTLGWRHAVRLMTRNFLANLGGSILPAPWVDRRGRLRGNVIALIDLARKRSSPTRILEFQNEE</sequence>
<evidence type="ECO:0000313" key="2">
    <source>
        <dbReference type="EMBL" id="NDW43539.1"/>
    </source>
</evidence>
<dbReference type="CDD" id="cd00761">
    <property type="entry name" value="Glyco_tranf_GTA_type"/>
    <property type="match status" value="1"/>
</dbReference>
<accession>A0A6B2NLG5</accession>